<organism evidence="2 3">
    <name type="scientific">Anopheles christyi</name>
    <dbReference type="NCBI Taxonomy" id="43041"/>
    <lineage>
        <taxon>Eukaryota</taxon>
        <taxon>Metazoa</taxon>
        <taxon>Ecdysozoa</taxon>
        <taxon>Arthropoda</taxon>
        <taxon>Hexapoda</taxon>
        <taxon>Insecta</taxon>
        <taxon>Pterygota</taxon>
        <taxon>Neoptera</taxon>
        <taxon>Endopterygota</taxon>
        <taxon>Diptera</taxon>
        <taxon>Nematocera</taxon>
        <taxon>Culicoidea</taxon>
        <taxon>Culicidae</taxon>
        <taxon>Anophelinae</taxon>
        <taxon>Anopheles</taxon>
    </lineage>
</organism>
<keyword evidence="3" id="KW-1185">Reference proteome</keyword>
<reference evidence="3" key="1">
    <citation type="submission" date="2013-03" db="EMBL/GenBank/DDBJ databases">
        <title>The Genome Sequence of Anopheles christyi ACHKN1017.</title>
        <authorList>
            <consortium name="The Broad Institute Genomics Platform"/>
            <person name="Neafsey D.E."/>
            <person name="Besansky N."/>
            <person name="Walker B."/>
            <person name="Young S.K."/>
            <person name="Zeng Q."/>
            <person name="Gargeya S."/>
            <person name="Fitzgerald M."/>
            <person name="Haas B."/>
            <person name="Abouelleil A."/>
            <person name="Allen A.W."/>
            <person name="Alvarado L."/>
            <person name="Arachchi H.M."/>
            <person name="Berlin A.M."/>
            <person name="Chapman S.B."/>
            <person name="Gainer-Dewar J."/>
            <person name="Goldberg J."/>
            <person name="Griggs A."/>
            <person name="Gujja S."/>
            <person name="Hansen M."/>
            <person name="Howarth C."/>
            <person name="Imamovic A."/>
            <person name="Ireland A."/>
            <person name="Larimer J."/>
            <person name="McCowan C."/>
            <person name="Murphy C."/>
            <person name="Pearson M."/>
            <person name="Poon T.W."/>
            <person name="Priest M."/>
            <person name="Roberts A."/>
            <person name="Saif S."/>
            <person name="Shea T."/>
            <person name="Sisk P."/>
            <person name="Sykes S."/>
            <person name="Wortman J."/>
            <person name="Nusbaum C."/>
            <person name="Birren B."/>
        </authorList>
    </citation>
    <scope>NUCLEOTIDE SEQUENCE [LARGE SCALE GENOMIC DNA]</scope>
    <source>
        <strain evidence="3">ACHKN1017</strain>
    </source>
</reference>
<dbReference type="EnsemblMetazoa" id="ACHR004440-RA">
    <property type="protein sequence ID" value="ACHR004440-PA"/>
    <property type="gene ID" value="ACHR004440"/>
</dbReference>
<evidence type="ECO:0000313" key="3">
    <source>
        <dbReference type="Proteomes" id="UP000075881"/>
    </source>
</evidence>
<reference evidence="2" key="2">
    <citation type="submission" date="2020-05" db="UniProtKB">
        <authorList>
            <consortium name="EnsemblMetazoa"/>
        </authorList>
    </citation>
    <scope>IDENTIFICATION</scope>
    <source>
        <strain evidence="2">ACHKN1017</strain>
    </source>
</reference>
<dbReference type="VEuPathDB" id="VectorBase:ACHR004440"/>
<dbReference type="AlphaFoldDB" id="A0A182K106"/>
<name>A0A182K106_9DIPT</name>
<proteinExistence type="predicted"/>
<protein>
    <recommendedName>
        <fullName evidence="4">Vezatin</fullName>
    </recommendedName>
</protein>
<evidence type="ECO:0008006" key="4">
    <source>
        <dbReference type="Google" id="ProtNLM"/>
    </source>
</evidence>
<evidence type="ECO:0000313" key="2">
    <source>
        <dbReference type="EnsemblMetazoa" id="ACHR004440-PA"/>
    </source>
</evidence>
<evidence type="ECO:0000256" key="1">
    <source>
        <dbReference type="SAM" id="MobiDB-lite"/>
    </source>
</evidence>
<accession>A0A182K106</accession>
<sequence>MNFLSKRPTLNDIKTRCILEILTSKRLLVDHLEVAEVCFRLAPKDERTAIPPYKVVCAGCIATVVVSTRFLTSLTGRWQIVAASGGSTALLLGAWLYEKLFFYRDLCTITNLLQSIVQYDTAAKRMLIFINEVIYGNERISSVRRSTNENELLIVCVDSLTKAIFDLYDYVKVLEERTKLREEYSEAYDPLESFADCEIFKETATNHSNAKQLYNIFLYMQSHCLLRLALAIASDTAVADIRPESNNLTSCLNRRAVNLSKQLKINSVSQADCYKQLGKVKDPTAKELAVMKHQSLELTVKLAANVNHMLAFDKTMQSITTTYSGCDRQQLEDAATQLATMQSYLLTRTDECERLLITVKKLLNNAPEEEATVVPGEEELDALPTDTLGEPLAEPQNAALEWQDEFFVNIGAEGEEEPSDSVFALEQLQAENELVAKRLMRKQFQPILRQLRERLVPVEQSFKERERAAMKRKGILLPELEEEEKEVLPKMEERIRKALAMDETDDESDSDGSAGSFKLKRSQTRFDEDRDFLASKAQFSLLAATLPRGVQMEESILE</sequence>
<dbReference type="Proteomes" id="UP000075881">
    <property type="component" value="Unassembled WGS sequence"/>
</dbReference>
<feature type="region of interest" description="Disordered" evidence="1">
    <location>
        <begin position="497"/>
        <end position="522"/>
    </location>
</feature>